<dbReference type="Pfam" id="PF13476">
    <property type="entry name" value="AAA_23"/>
    <property type="match status" value="1"/>
</dbReference>
<sequence>MSQHNTEGRISVYAENIGGISQCEVTFEPGITVLRGRNATGRTSLLNGLAGVLGGTAPVLKGDEQEGEVRLEFNGNTYNQHYTRKDGTVQTAGQPVTERSDLVDLFVCLTAENPARRAIVQDGNLRDVIMRPVDTDSIQRRIEELQNERNRIGQRIRAIENDLEQRTTLTSRKTTLETQLEDSDQEINELRNQLEQFDADPEEAEKVEQALTSLEERKQELESITNRIRTQEDTREALRDEQSELQTELESIETSEERLKRIQTRLSELTSRERSLATTINDLSAIVDFNEDLVSNANSDVLRSGEASESPVSKLNPMSETVECWTCGTQVERNQIASQLDELRDLVDEKRTERTEVQTEIEDLRESQQKLQEAIDRRDEIEQRLDEISSEIAQREQTLESLREEREDVHQRLSELEEFVSEREALQESKLTEQYQQLSELEYQRGQLEEELSSVREELAELDRLENERDQLQAQQDEVQEELVSQRTQIRDLEESAITAFNDHMEEILEILRYKNIARVWIERKKGAEFNSSHGGYRGGSATKFELHIVRETDEGHGYEDTAQSLSESEREVVGLVVALAGYLVHDVHEVIPMMLLDSLEAIDAERIAALVDYFADYAPYLVVALLPEDADTLSDDQTAVISASFASKE</sequence>
<name>A0A830FRT7_HALAR</name>
<dbReference type="GO" id="GO:0006302">
    <property type="term" value="P:double-strand break repair"/>
    <property type="evidence" value="ECO:0007669"/>
    <property type="project" value="InterPro"/>
</dbReference>
<dbReference type="InterPro" id="IPR027417">
    <property type="entry name" value="P-loop_NTPase"/>
</dbReference>
<evidence type="ECO:0000259" key="2">
    <source>
        <dbReference type="Pfam" id="PF13476"/>
    </source>
</evidence>
<evidence type="ECO:0000313" key="3">
    <source>
        <dbReference type="EMBL" id="GGM51128.1"/>
    </source>
</evidence>
<dbReference type="PANTHER" id="PTHR43941">
    <property type="entry name" value="STRUCTURAL MAINTENANCE OF CHROMOSOMES PROTEIN 2"/>
    <property type="match status" value="1"/>
</dbReference>
<dbReference type="SUPFAM" id="SSF52540">
    <property type="entry name" value="P-loop containing nucleoside triphosphate hydrolases"/>
    <property type="match status" value="2"/>
</dbReference>
<gene>
    <name evidence="3" type="ORF">GCM10009006_35360</name>
</gene>
<proteinExistence type="predicted"/>
<dbReference type="RefSeq" id="WP_188853895.1">
    <property type="nucleotide sequence ID" value="NZ_BMON01000006.1"/>
</dbReference>
<protein>
    <submittedName>
        <fullName evidence="3">Chromosome segregation protein SMC</fullName>
    </submittedName>
</protein>
<dbReference type="AlphaFoldDB" id="A0A830FRT7"/>
<dbReference type="NCBIfam" id="NF045487">
    <property type="entry name" value="ASRP"/>
    <property type="match status" value="1"/>
</dbReference>
<feature type="coiled-coil region" evidence="1">
    <location>
        <begin position="333"/>
        <end position="496"/>
    </location>
</feature>
<dbReference type="EMBL" id="BMON01000006">
    <property type="protein sequence ID" value="GGM51128.1"/>
    <property type="molecule type" value="Genomic_DNA"/>
</dbReference>
<evidence type="ECO:0000256" key="1">
    <source>
        <dbReference type="SAM" id="Coils"/>
    </source>
</evidence>
<evidence type="ECO:0000313" key="4">
    <source>
        <dbReference type="Proteomes" id="UP000656367"/>
    </source>
</evidence>
<reference evidence="3" key="2">
    <citation type="submission" date="2020-09" db="EMBL/GenBank/DDBJ databases">
        <authorList>
            <person name="Sun Q."/>
            <person name="Ohkuma M."/>
        </authorList>
    </citation>
    <scope>NUCLEOTIDE SEQUENCE</scope>
    <source>
        <strain evidence="3">JCM 15759</strain>
    </source>
</reference>
<feature type="coiled-coil region" evidence="1">
    <location>
        <begin position="135"/>
        <end position="272"/>
    </location>
</feature>
<dbReference type="GO" id="GO:0016887">
    <property type="term" value="F:ATP hydrolysis activity"/>
    <property type="evidence" value="ECO:0007669"/>
    <property type="project" value="InterPro"/>
</dbReference>
<keyword evidence="1" id="KW-0175">Coiled coil</keyword>
<feature type="domain" description="Rad50/SbcC-type AAA" evidence="2">
    <location>
        <begin position="12"/>
        <end position="266"/>
    </location>
</feature>
<dbReference type="PANTHER" id="PTHR43941:SF1">
    <property type="entry name" value="STRUCTURAL MAINTENANCE OF CHROMOSOMES PROTEIN 2"/>
    <property type="match status" value="1"/>
</dbReference>
<dbReference type="Gene3D" id="3.40.50.300">
    <property type="entry name" value="P-loop containing nucleotide triphosphate hydrolases"/>
    <property type="match status" value="2"/>
</dbReference>
<organism evidence="3 4">
    <name type="scientific">Haloarcula argentinensis</name>
    <dbReference type="NCBI Taxonomy" id="43776"/>
    <lineage>
        <taxon>Archaea</taxon>
        <taxon>Methanobacteriati</taxon>
        <taxon>Methanobacteriota</taxon>
        <taxon>Stenosarchaea group</taxon>
        <taxon>Halobacteria</taxon>
        <taxon>Halobacteriales</taxon>
        <taxon>Haloarculaceae</taxon>
        <taxon>Haloarcula</taxon>
    </lineage>
</organism>
<dbReference type="Proteomes" id="UP000656367">
    <property type="component" value="Unassembled WGS sequence"/>
</dbReference>
<comment type="caution">
    <text evidence="3">The sequence shown here is derived from an EMBL/GenBank/DDBJ whole genome shotgun (WGS) entry which is preliminary data.</text>
</comment>
<accession>A0A830FRT7</accession>
<dbReference type="InterPro" id="IPR038729">
    <property type="entry name" value="Rad50/SbcC_AAA"/>
</dbReference>
<reference evidence="3" key="1">
    <citation type="journal article" date="2014" name="Int. J. Syst. Evol. Microbiol.">
        <title>Complete genome sequence of Corynebacterium casei LMG S-19264T (=DSM 44701T), isolated from a smear-ripened cheese.</title>
        <authorList>
            <consortium name="US DOE Joint Genome Institute (JGI-PGF)"/>
            <person name="Walter F."/>
            <person name="Albersmeier A."/>
            <person name="Kalinowski J."/>
            <person name="Ruckert C."/>
        </authorList>
    </citation>
    <scope>NUCLEOTIDE SEQUENCE</scope>
    <source>
        <strain evidence="3">JCM 15759</strain>
    </source>
</reference>
<dbReference type="OrthoDB" id="241568at2157"/>